<dbReference type="AlphaFoldDB" id="A0AAD8MJV9"/>
<keyword evidence="2" id="KW-0106">Calcium</keyword>
<keyword evidence="6" id="KW-1185">Reference proteome</keyword>
<keyword evidence="1" id="KW-0479">Metal-binding</keyword>
<reference evidence="5" key="2">
    <citation type="submission" date="2023-05" db="EMBL/GenBank/DDBJ databases">
        <authorList>
            <person name="Schelkunov M.I."/>
        </authorList>
    </citation>
    <scope>NUCLEOTIDE SEQUENCE</scope>
    <source>
        <strain evidence="5">Hsosn_3</strain>
        <tissue evidence="5">Leaf</tissue>
    </source>
</reference>
<dbReference type="PANTHER" id="PTHR46502">
    <property type="entry name" value="C2 DOMAIN-CONTAINING"/>
    <property type="match status" value="1"/>
</dbReference>
<dbReference type="PROSITE" id="PS50004">
    <property type="entry name" value="C2"/>
    <property type="match status" value="1"/>
</dbReference>
<name>A0AAD8MJV9_9APIA</name>
<sequence>MKRGSLGVLVIAAKGLDNSDFLCKMDPYVVITCRTQEQKSSVASGMGSEPEWNENFVFNLSSGVSELSIKIMDSDSGSNDDFVGEAKIPLEALFEERSIPPTSYNVVKDEEFCGEIRVGLTFTPKEVDDRSLEEESYGGWKQSSYQE</sequence>
<feature type="domain" description="C2" evidence="4">
    <location>
        <begin position="1"/>
        <end position="103"/>
    </location>
</feature>
<proteinExistence type="predicted"/>
<dbReference type="InterPro" id="IPR000008">
    <property type="entry name" value="C2_dom"/>
</dbReference>
<dbReference type="SUPFAM" id="SSF49562">
    <property type="entry name" value="C2 domain (Calcium/lipid-binding domain, CaLB)"/>
    <property type="match status" value="1"/>
</dbReference>
<comment type="caution">
    <text evidence="5">The sequence shown here is derived from an EMBL/GenBank/DDBJ whole genome shotgun (WGS) entry which is preliminary data.</text>
</comment>
<dbReference type="Proteomes" id="UP001237642">
    <property type="component" value="Unassembled WGS sequence"/>
</dbReference>
<dbReference type="Gene3D" id="2.60.40.150">
    <property type="entry name" value="C2 domain"/>
    <property type="match status" value="1"/>
</dbReference>
<evidence type="ECO:0000256" key="3">
    <source>
        <dbReference type="SAM" id="MobiDB-lite"/>
    </source>
</evidence>
<evidence type="ECO:0000259" key="4">
    <source>
        <dbReference type="PROSITE" id="PS50004"/>
    </source>
</evidence>
<dbReference type="EMBL" id="JAUIZM010000007">
    <property type="protein sequence ID" value="KAK1374793.1"/>
    <property type="molecule type" value="Genomic_DNA"/>
</dbReference>
<accession>A0AAD8MJV9</accession>
<evidence type="ECO:0000313" key="6">
    <source>
        <dbReference type="Proteomes" id="UP001237642"/>
    </source>
</evidence>
<feature type="region of interest" description="Disordered" evidence="3">
    <location>
        <begin position="128"/>
        <end position="147"/>
    </location>
</feature>
<dbReference type="Pfam" id="PF00168">
    <property type="entry name" value="C2"/>
    <property type="match status" value="1"/>
</dbReference>
<dbReference type="PANTHER" id="PTHR46502:SF2">
    <property type="entry name" value="16 KDA PHLOEM PROTEIN 2"/>
    <property type="match status" value="1"/>
</dbReference>
<dbReference type="InterPro" id="IPR035892">
    <property type="entry name" value="C2_domain_sf"/>
</dbReference>
<dbReference type="SMART" id="SM00239">
    <property type="entry name" value="C2"/>
    <property type="match status" value="1"/>
</dbReference>
<evidence type="ECO:0000313" key="5">
    <source>
        <dbReference type="EMBL" id="KAK1374793.1"/>
    </source>
</evidence>
<protein>
    <submittedName>
        <fullName evidence="5">Elicitor-responsive protein 3</fullName>
    </submittedName>
</protein>
<organism evidence="5 6">
    <name type="scientific">Heracleum sosnowskyi</name>
    <dbReference type="NCBI Taxonomy" id="360622"/>
    <lineage>
        <taxon>Eukaryota</taxon>
        <taxon>Viridiplantae</taxon>
        <taxon>Streptophyta</taxon>
        <taxon>Embryophyta</taxon>
        <taxon>Tracheophyta</taxon>
        <taxon>Spermatophyta</taxon>
        <taxon>Magnoliopsida</taxon>
        <taxon>eudicotyledons</taxon>
        <taxon>Gunneridae</taxon>
        <taxon>Pentapetalae</taxon>
        <taxon>asterids</taxon>
        <taxon>campanulids</taxon>
        <taxon>Apiales</taxon>
        <taxon>Apiaceae</taxon>
        <taxon>Apioideae</taxon>
        <taxon>apioid superclade</taxon>
        <taxon>Tordylieae</taxon>
        <taxon>Tordyliinae</taxon>
        <taxon>Heracleum</taxon>
    </lineage>
</organism>
<evidence type="ECO:0000256" key="1">
    <source>
        <dbReference type="ARBA" id="ARBA00022723"/>
    </source>
</evidence>
<gene>
    <name evidence="5" type="ORF">POM88_030986</name>
</gene>
<reference evidence="5" key="1">
    <citation type="submission" date="2023-02" db="EMBL/GenBank/DDBJ databases">
        <title>Genome of toxic invasive species Heracleum sosnowskyi carries increased number of genes despite the absence of recent whole-genome duplications.</title>
        <authorList>
            <person name="Schelkunov M."/>
            <person name="Shtratnikova V."/>
            <person name="Makarenko M."/>
            <person name="Klepikova A."/>
            <person name="Omelchenko D."/>
            <person name="Novikova G."/>
            <person name="Obukhova E."/>
            <person name="Bogdanov V."/>
            <person name="Penin A."/>
            <person name="Logacheva M."/>
        </authorList>
    </citation>
    <scope>NUCLEOTIDE SEQUENCE</scope>
    <source>
        <strain evidence="5">Hsosn_3</strain>
        <tissue evidence="5">Leaf</tissue>
    </source>
</reference>
<dbReference type="GO" id="GO:0046872">
    <property type="term" value="F:metal ion binding"/>
    <property type="evidence" value="ECO:0007669"/>
    <property type="project" value="UniProtKB-KW"/>
</dbReference>
<evidence type="ECO:0000256" key="2">
    <source>
        <dbReference type="ARBA" id="ARBA00022837"/>
    </source>
</evidence>